<dbReference type="EMBL" id="JBHUMB010000005">
    <property type="protein sequence ID" value="MFD2741964.1"/>
    <property type="molecule type" value="Genomic_DNA"/>
</dbReference>
<keyword evidence="2" id="KW-1185">Reference proteome</keyword>
<comment type="caution">
    <text evidence="1">The sequence shown here is derived from an EMBL/GenBank/DDBJ whole genome shotgun (WGS) entry which is preliminary data.</text>
</comment>
<dbReference type="Pfam" id="PF20459">
    <property type="entry name" value="DUF6712"/>
    <property type="match status" value="1"/>
</dbReference>
<evidence type="ECO:0000313" key="2">
    <source>
        <dbReference type="Proteomes" id="UP001597418"/>
    </source>
</evidence>
<dbReference type="Proteomes" id="UP001597418">
    <property type="component" value="Unassembled WGS sequence"/>
</dbReference>
<gene>
    <name evidence="1" type="ORF">ACFSQ6_00990</name>
</gene>
<sequence length="316" mass="35349">MRIVTQDDQIKEACSGVDVNFSLVGLQTFIDDAEFEILQLIGDNSLPELLADNFGARILRKAVVNLSLDGYASTGAVQISNSGIHVMKSGTMLPASDKKLITFRRDAKERGWKAFEQLLSYMESHKKSFPLWHSSIERLNYFDTLFRNSNELAQFSGITITAHLFQIIRPQLRFIQDDVLVKNFGSELISHLHSKLLQDSLQMVDRKLLRIFHRILGPLAVAEAIPYRAVQVTESGVFQASISTFGTNSDNIEGLTVVQQRILSSLLTKLTSEGESQIILAAKLIDANPQDWGSFNVAKPFNPEGFNDPESNVYLM</sequence>
<organism evidence="1 2">
    <name type="scientific">Sphingobacterium populi</name>
    <dbReference type="NCBI Taxonomy" id="1812824"/>
    <lineage>
        <taxon>Bacteria</taxon>
        <taxon>Pseudomonadati</taxon>
        <taxon>Bacteroidota</taxon>
        <taxon>Sphingobacteriia</taxon>
        <taxon>Sphingobacteriales</taxon>
        <taxon>Sphingobacteriaceae</taxon>
        <taxon>Sphingobacterium</taxon>
    </lineage>
</organism>
<name>A0ABW5U7T1_9SPHI</name>
<protein>
    <submittedName>
        <fullName evidence="1">DUF6712 family protein</fullName>
    </submittedName>
</protein>
<dbReference type="InterPro" id="IPR046558">
    <property type="entry name" value="DUF6712"/>
</dbReference>
<reference evidence="2" key="1">
    <citation type="journal article" date="2019" name="Int. J. Syst. Evol. Microbiol.">
        <title>The Global Catalogue of Microorganisms (GCM) 10K type strain sequencing project: providing services to taxonomists for standard genome sequencing and annotation.</title>
        <authorList>
            <consortium name="The Broad Institute Genomics Platform"/>
            <consortium name="The Broad Institute Genome Sequencing Center for Infectious Disease"/>
            <person name="Wu L."/>
            <person name="Ma J."/>
        </authorList>
    </citation>
    <scope>NUCLEOTIDE SEQUENCE [LARGE SCALE GENOMIC DNA]</scope>
    <source>
        <strain evidence="2">KCTC 42247</strain>
    </source>
</reference>
<proteinExistence type="predicted"/>
<accession>A0ABW5U7T1</accession>
<dbReference type="RefSeq" id="WP_066753166.1">
    <property type="nucleotide sequence ID" value="NZ_JBHUMB010000005.1"/>
</dbReference>
<evidence type="ECO:0000313" key="1">
    <source>
        <dbReference type="EMBL" id="MFD2741964.1"/>
    </source>
</evidence>